<dbReference type="RefSeq" id="WP_275420551.1">
    <property type="nucleotide sequence ID" value="NZ_CP106877.1"/>
</dbReference>
<dbReference type="InterPro" id="IPR008991">
    <property type="entry name" value="Translation_prot_SH3-like_sf"/>
</dbReference>
<evidence type="ECO:0000313" key="3">
    <source>
        <dbReference type="EMBL" id="WAA12415.1"/>
    </source>
</evidence>
<dbReference type="CDD" id="cd06088">
    <property type="entry name" value="KOW_RPL14"/>
    <property type="match status" value="1"/>
</dbReference>
<dbReference type="InterPro" id="IPR014722">
    <property type="entry name" value="Rib_uL2_dom2"/>
</dbReference>
<dbReference type="Proteomes" id="UP001164726">
    <property type="component" value="Chromosome"/>
</dbReference>
<dbReference type="GO" id="GO:1990904">
    <property type="term" value="C:ribonucleoprotein complex"/>
    <property type="evidence" value="ECO:0007669"/>
    <property type="project" value="UniProtKB-KW"/>
</dbReference>
<name>A0A9E8LZ71_9BACI</name>
<dbReference type="KEGG" id="fhl:OE105_12860"/>
<accession>A0A9E8LZ71</accession>
<dbReference type="SUPFAM" id="SSF50104">
    <property type="entry name" value="Translation proteins SH3-like domain"/>
    <property type="match status" value="1"/>
</dbReference>
<dbReference type="GO" id="GO:0005840">
    <property type="term" value="C:ribosome"/>
    <property type="evidence" value="ECO:0007669"/>
    <property type="project" value="UniProtKB-KW"/>
</dbReference>
<organism evidence="3 4">
    <name type="scientific">Fervidibacillus halotolerans</name>
    <dbReference type="NCBI Taxonomy" id="2980027"/>
    <lineage>
        <taxon>Bacteria</taxon>
        <taxon>Bacillati</taxon>
        <taxon>Bacillota</taxon>
        <taxon>Bacilli</taxon>
        <taxon>Bacillales</taxon>
        <taxon>Bacillaceae</taxon>
        <taxon>Fervidibacillus</taxon>
    </lineage>
</organism>
<keyword evidence="2" id="KW-0687">Ribonucleoprotein</keyword>
<proteinExistence type="predicted"/>
<evidence type="ECO:0000256" key="1">
    <source>
        <dbReference type="ARBA" id="ARBA00022980"/>
    </source>
</evidence>
<keyword evidence="4" id="KW-1185">Reference proteome</keyword>
<reference evidence="3" key="1">
    <citation type="submission" date="2022-09" db="EMBL/GenBank/DDBJ databases">
        <title>Complete Genomes of Fervidibacillus albus and Fervidibacillus halotolerans isolated from tidal flat sediments.</title>
        <authorList>
            <person name="Kwon K.K."/>
            <person name="Yang S.-H."/>
            <person name="Park M.J."/>
            <person name="Oh H.-M."/>
        </authorList>
    </citation>
    <scope>NUCLEOTIDE SEQUENCE</scope>
    <source>
        <strain evidence="3">MEBiC13594</strain>
    </source>
</reference>
<protein>
    <submittedName>
        <fullName evidence="3">KOW domain-containing RNA-binding protein</fullName>
    </submittedName>
</protein>
<dbReference type="Gene3D" id="2.30.30.30">
    <property type="match status" value="1"/>
</dbReference>
<gene>
    <name evidence="3" type="ORF">OE105_12860</name>
</gene>
<dbReference type="EMBL" id="CP106877">
    <property type="protein sequence ID" value="WAA12415.1"/>
    <property type="molecule type" value="Genomic_DNA"/>
</dbReference>
<dbReference type="InterPro" id="IPR041985">
    <property type="entry name" value="Ribosomal_eL14_KOW"/>
</dbReference>
<evidence type="ECO:0000256" key="2">
    <source>
        <dbReference type="ARBA" id="ARBA00023274"/>
    </source>
</evidence>
<evidence type="ECO:0000313" key="4">
    <source>
        <dbReference type="Proteomes" id="UP001164726"/>
    </source>
</evidence>
<keyword evidence="1" id="KW-0689">Ribosomal protein</keyword>
<dbReference type="AlphaFoldDB" id="A0A9E8LZ71"/>
<sequence length="106" mass="12293">MDPDSCTHIGRVVRIKKGRDAGQFALIINHLNERFVLLADGVKRKFDRPKKKNINHIELIEYVSPEVRNSIIETGRVTNNKLRHALRKFQDEYLAEEKGDDPNGER</sequence>